<dbReference type="InterPro" id="IPR022233">
    <property type="entry name" value="TRAPPC10/Trs130_C"/>
</dbReference>
<dbReference type="PANTHER" id="PTHR13251:SF3">
    <property type="entry name" value="TRAFFICKING PROTEIN PARTICLE COMPLEX SUBUNIT 10"/>
    <property type="match status" value="1"/>
</dbReference>
<evidence type="ECO:0000313" key="2">
    <source>
        <dbReference type="EMBL" id="RVX16566.1"/>
    </source>
</evidence>
<evidence type="ECO:0000313" key="3">
    <source>
        <dbReference type="Proteomes" id="UP000288805"/>
    </source>
</evidence>
<reference evidence="2 3" key="1">
    <citation type="journal article" date="2018" name="PLoS Genet.">
        <title>Population sequencing reveals clonal diversity and ancestral inbreeding in the grapevine cultivar Chardonnay.</title>
        <authorList>
            <person name="Roach M.J."/>
            <person name="Johnson D.L."/>
            <person name="Bohlmann J."/>
            <person name="van Vuuren H.J."/>
            <person name="Jones S.J."/>
            <person name="Pretorius I.S."/>
            <person name="Schmidt S.A."/>
            <person name="Borneman A.R."/>
        </authorList>
    </citation>
    <scope>NUCLEOTIDE SEQUENCE [LARGE SCALE GENOMIC DNA]</scope>
    <source>
        <strain evidence="3">cv. Chardonnay</strain>
        <tissue evidence="2">Leaf</tissue>
    </source>
</reference>
<evidence type="ECO:0000259" key="1">
    <source>
        <dbReference type="Pfam" id="PF12584"/>
    </source>
</evidence>
<proteinExistence type="predicted"/>
<accession>A0A438K5T5</accession>
<sequence length="403" mass="45268">MTKQIIARSEVSMMDNWKVYVSVAMGRCICIDGDKIFNRSVFVAEMRRWGLSALEVGNTIGRIWDGCKRWSFSSLSIHWCRRSPPDLGSTQDEAKAPQPESVLNIRYGIAGNRTIGAHTPVTMEPAGSEGSTQDLIFRSALVLQRHVMDPCLAVGFLPLSSGGLRVFLWYLGFNFESMITLKLSLCHAVDEVLYEVNANSENWMIVERKRGHVSLSTKQGSRIVISILCMPLMAGYVHPPKLGLPNVDEANISCNPVGPHLFLQVINNCYNTHFQVPILPRLKLTTIISFFYGHYGGDEILEKYYAAECAINSYQKGIQQQLGIMRGLIHRLDARRERSVHSPTAGHSDYAANDFPEAEHDSPYARYDMSFHRTEEVPNTPIRHLPIIGARMEEVAVVSDTRL</sequence>
<dbReference type="GO" id="GO:1990071">
    <property type="term" value="C:TRAPPII protein complex"/>
    <property type="evidence" value="ECO:0007669"/>
    <property type="project" value="InterPro"/>
</dbReference>
<dbReference type="PANTHER" id="PTHR13251">
    <property type="entry name" value="EPILEPSY HOLOPROSENCEPHALY CANDIDATE 1/TMEM1"/>
    <property type="match status" value="1"/>
</dbReference>
<gene>
    <name evidence="2" type="primary">TRS130_16</name>
    <name evidence="2" type="ORF">CK203_006155</name>
</gene>
<dbReference type="GO" id="GO:0048193">
    <property type="term" value="P:Golgi vesicle transport"/>
    <property type="evidence" value="ECO:0007669"/>
    <property type="project" value="InterPro"/>
</dbReference>
<dbReference type="EMBL" id="QGNW01000015">
    <property type="protein sequence ID" value="RVX16566.1"/>
    <property type="molecule type" value="Genomic_DNA"/>
</dbReference>
<dbReference type="InterPro" id="IPR045126">
    <property type="entry name" value="TRAPPC10/Trs130"/>
</dbReference>
<dbReference type="Proteomes" id="UP000288805">
    <property type="component" value="Unassembled WGS sequence"/>
</dbReference>
<dbReference type="AlphaFoldDB" id="A0A438K5T5"/>
<organism evidence="2 3">
    <name type="scientific">Vitis vinifera</name>
    <name type="common">Grape</name>
    <dbReference type="NCBI Taxonomy" id="29760"/>
    <lineage>
        <taxon>Eukaryota</taxon>
        <taxon>Viridiplantae</taxon>
        <taxon>Streptophyta</taxon>
        <taxon>Embryophyta</taxon>
        <taxon>Tracheophyta</taxon>
        <taxon>Spermatophyta</taxon>
        <taxon>Magnoliopsida</taxon>
        <taxon>eudicotyledons</taxon>
        <taxon>Gunneridae</taxon>
        <taxon>Pentapetalae</taxon>
        <taxon>rosids</taxon>
        <taxon>Vitales</taxon>
        <taxon>Vitaceae</taxon>
        <taxon>Viteae</taxon>
        <taxon>Vitis</taxon>
    </lineage>
</organism>
<protein>
    <submittedName>
        <fullName evidence="2">Trafficking protein particle complex II-specific subunit 130-like</fullName>
    </submittedName>
</protein>
<dbReference type="Pfam" id="PF12584">
    <property type="entry name" value="TRAPPC10"/>
    <property type="match status" value="1"/>
</dbReference>
<comment type="caution">
    <text evidence="2">The sequence shown here is derived from an EMBL/GenBank/DDBJ whole genome shotgun (WGS) entry which is preliminary data.</text>
</comment>
<feature type="domain" description="TRAPPC10/Trs130 C-terminal" evidence="1">
    <location>
        <begin position="191"/>
        <end position="244"/>
    </location>
</feature>
<name>A0A438K5T5_VITVI</name>